<dbReference type="Proteomes" id="UP000075349">
    <property type="component" value="Unassembled WGS sequence"/>
</dbReference>
<sequence>MTDNFDLSFLSDDMKLEGAVVATSETQEKEAISLKETEIKENSKFMSLTYPESLVKRIITSQLHDEETIQDAISALLKIGQESEAVFAPKTLEMASGNKLKYSVKMPDGFDAFFADTVKLNMLPANKSRFVVHLIEWVLNGCPEMKKEQNILSEEEVLIEVIRKSVLLISHSTDKKTGRLMNEIGLSNSDYTRLDQKRMVGLKNVVNKLNNSKFGIEIDTKKDLVKIKLEDETEIKSFDKFISWKAFH</sequence>
<proteinExistence type="predicted"/>
<dbReference type="AlphaFoldDB" id="A0A151JGM8"/>
<organism evidence="1 2">
    <name type="scientific">Vibrio cidicii</name>
    <dbReference type="NCBI Taxonomy" id="1763883"/>
    <lineage>
        <taxon>Bacteria</taxon>
        <taxon>Pseudomonadati</taxon>
        <taxon>Pseudomonadota</taxon>
        <taxon>Gammaproteobacteria</taxon>
        <taxon>Vibrionales</taxon>
        <taxon>Vibrionaceae</taxon>
        <taxon>Vibrio</taxon>
    </lineage>
</organism>
<accession>A0A151JGM8</accession>
<evidence type="ECO:0000313" key="2">
    <source>
        <dbReference type="Proteomes" id="UP000075349"/>
    </source>
</evidence>
<name>A0A151JGM8_9VIBR</name>
<evidence type="ECO:0000313" key="1">
    <source>
        <dbReference type="EMBL" id="KYN24878.1"/>
    </source>
</evidence>
<comment type="caution">
    <text evidence="1">The sequence shown here is derived from an EMBL/GenBank/DDBJ whole genome shotgun (WGS) entry which is preliminary data.</text>
</comment>
<protein>
    <submittedName>
        <fullName evidence="1">Uncharacterized protein</fullName>
    </submittedName>
</protein>
<dbReference type="EMBL" id="LOMK01000001">
    <property type="protein sequence ID" value="KYN24878.1"/>
    <property type="molecule type" value="Genomic_DNA"/>
</dbReference>
<reference evidence="2" key="1">
    <citation type="submission" date="2015-12" db="EMBL/GenBank/DDBJ databases">
        <authorList>
            <person name="Tarr C.L."/>
            <person name="Gladney L.M."/>
        </authorList>
    </citation>
    <scope>NUCLEOTIDE SEQUENCE [LARGE SCALE GENOMIC DNA]</scope>
    <source>
        <strain evidence="2">2756-81</strain>
    </source>
</reference>
<gene>
    <name evidence="1" type="ORF">AUQ44_03350</name>
</gene>